<reference evidence="2" key="1">
    <citation type="submission" date="2021-02" db="EMBL/GenBank/DDBJ databases">
        <authorList>
            <person name="Nowell W R."/>
        </authorList>
    </citation>
    <scope>NUCLEOTIDE SEQUENCE</scope>
</reference>
<dbReference type="Proteomes" id="UP000663868">
    <property type="component" value="Unassembled WGS sequence"/>
</dbReference>
<dbReference type="EMBL" id="CAJOBB010020213">
    <property type="protein sequence ID" value="CAF4365770.1"/>
    <property type="molecule type" value="Genomic_DNA"/>
</dbReference>
<keyword evidence="1" id="KW-1133">Transmembrane helix</keyword>
<evidence type="ECO:0008006" key="4">
    <source>
        <dbReference type="Google" id="ProtNLM"/>
    </source>
</evidence>
<dbReference type="Gene3D" id="1.20.1070.10">
    <property type="entry name" value="Rhodopsin 7-helix transmembrane proteins"/>
    <property type="match status" value="1"/>
</dbReference>
<feature type="transmembrane region" description="Helical" evidence="1">
    <location>
        <begin position="20"/>
        <end position="43"/>
    </location>
</feature>
<gene>
    <name evidence="2" type="ORF">KXQ929_LOCUS49076</name>
</gene>
<keyword evidence="1" id="KW-0812">Transmembrane</keyword>
<dbReference type="SUPFAM" id="SSF81321">
    <property type="entry name" value="Family A G protein-coupled receptor-like"/>
    <property type="match status" value="1"/>
</dbReference>
<name>A0A820M1D6_9BILA</name>
<dbReference type="AlphaFoldDB" id="A0A820M1D6"/>
<evidence type="ECO:0000313" key="3">
    <source>
        <dbReference type="Proteomes" id="UP000663868"/>
    </source>
</evidence>
<organism evidence="2 3">
    <name type="scientific">Adineta steineri</name>
    <dbReference type="NCBI Taxonomy" id="433720"/>
    <lineage>
        <taxon>Eukaryota</taxon>
        <taxon>Metazoa</taxon>
        <taxon>Spiralia</taxon>
        <taxon>Gnathifera</taxon>
        <taxon>Rotifera</taxon>
        <taxon>Eurotatoria</taxon>
        <taxon>Bdelloidea</taxon>
        <taxon>Adinetida</taxon>
        <taxon>Adinetidae</taxon>
        <taxon>Adineta</taxon>
    </lineage>
</organism>
<evidence type="ECO:0000256" key="1">
    <source>
        <dbReference type="SAM" id="Phobius"/>
    </source>
</evidence>
<evidence type="ECO:0000313" key="2">
    <source>
        <dbReference type="EMBL" id="CAF4365770.1"/>
    </source>
</evidence>
<sequence>MTNSAATLSSILATLTERLTYIALPFYVILGILGNTFCIIYFLNKSQRASSCAFYLLLTAITNLFAVTFGVSTSILSLAKPVVSASLVYCKL</sequence>
<keyword evidence="1" id="KW-0472">Membrane</keyword>
<accession>A0A820M1D6</accession>
<feature type="non-terminal residue" evidence="2">
    <location>
        <position position="92"/>
    </location>
</feature>
<protein>
    <recommendedName>
        <fullName evidence="4">G-protein coupled receptors family 1 profile domain-containing protein</fullName>
    </recommendedName>
</protein>
<comment type="caution">
    <text evidence="2">The sequence shown here is derived from an EMBL/GenBank/DDBJ whole genome shotgun (WGS) entry which is preliminary data.</text>
</comment>
<feature type="transmembrane region" description="Helical" evidence="1">
    <location>
        <begin position="55"/>
        <end position="79"/>
    </location>
</feature>
<proteinExistence type="predicted"/>